<reference evidence="1 2" key="1">
    <citation type="submission" date="2016-05" db="EMBL/GenBank/DDBJ databases">
        <title>Draft Genome Sequence of Algibacter sp. Strain SK-16 Isolated from the Surface Water of Aburatsubo Inlet.</title>
        <authorList>
            <person name="Wong S.-K."/>
            <person name="Yoshizawa S."/>
            <person name="Nakajima Y."/>
            <person name="Ogura Y."/>
            <person name="Tetsuya H."/>
            <person name="Hamasaki K."/>
        </authorList>
    </citation>
    <scope>NUCLEOTIDE SEQUENCE [LARGE SCALE GENOMIC DNA]</scope>
    <source>
        <strain evidence="1 2">SK-16</strain>
    </source>
</reference>
<evidence type="ECO:0000313" key="1">
    <source>
        <dbReference type="EMBL" id="OEJ99113.1"/>
    </source>
</evidence>
<protein>
    <submittedName>
        <fullName evidence="1">Uncharacterized protein</fullName>
    </submittedName>
</protein>
<gene>
    <name evidence="1" type="ORF">A8C32_08030</name>
</gene>
<keyword evidence="2" id="KW-1185">Reference proteome</keyword>
<accession>A0A1E5SJ24</accession>
<sequence>MNTVINHFTNQNNLAGFVFASEQLTIQEMVLKFYEQVSNKGEKTCSFVKNFKKQLKHIKQNMYEHLFSNCETIILQLRKITVKIVEAIMECERLFKTKKETIKTSKNKMLEDLQQLRLDVSMIRLYLEV</sequence>
<comment type="caution">
    <text evidence="1">The sequence shown here is derived from an EMBL/GenBank/DDBJ whole genome shotgun (WGS) entry which is preliminary data.</text>
</comment>
<organism evidence="1 2">
    <name type="scientific">Flavivirga aquatica</name>
    <dbReference type="NCBI Taxonomy" id="1849968"/>
    <lineage>
        <taxon>Bacteria</taxon>
        <taxon>Pseudomonadati</taxon>
        <taxon>Bacteroidota</taxon>
        <taxon>Flavobacteriia</taxon>
        <taxon>Flavobacteriales</taxon>
        <taxon>Flavobacteriaceae</taxon>
        <taxon>Flavivirga</taxon>
    </lineage>
</organism>
<proteinExistence type="predicted"/>
<dbReference type="AlphaFoldDB" id="A0A1E5SJ24"/>
<dbReference type="EMBL" id="MDJD01000054">
    <property type="protein sequence ID" value="OEJ99113.1"/>
    <property type="molecule type" value="Genomic_DNA"/>
</dbReference>
<dbReference type="STRING" id="1849968.A8C32_08030"/>
<dbReference type="RefSeq" id="WP_069831796.1">
    <property type="nucleotide sequence ID" value="NZ_MDJD01000054.1"/>
</dbReference>
<name>A0A1E5SJ24_9FLAO</name>
<evidence type="ECO:0000313" key="2">
    <source>
        <dbReference type="Proteomes" id="UP000095713"/>
    </source>
</evidence>
<dbReference type="Proteomes" id="UP000095713">
    <property type="component" value="Unassembled WGS sequence"/>
</dbReference>